<dbReference type="GO" id="GO:0016435">
    <property type="term" value="F:rRNA (guanine) methyltransferase activity"/>
    <property type="evidence" value="ECO:0007669"/>
    <property type="project" value="TreeGrafter"/>
</dbReference>
<feature type="domain" description="RNA 2-O ribose methyltransferase substrate binding" evidence="11">
    <location>
        <begin position="336"/>
        <end position="414"/>
    </location>
</feature>
<dbReference type="CDD" id="cd18105">
    <property type="entry name" value="SpoU-like_MRM1"/>
    <property type="match status" value="1"/>
</dbReference>
<dbReference type="PANTHER" id="PTHR46103:SF1">
    <property type="entry name" value="RRNA METHYLTRANSFERASE 1, MITOCHONDRIAL"/>
    <property type="match status" value="1"/>
</dbReference>
<comment type="similarity">
    <text evidence="2">Belongs to the class IV-like SAM-binding methyltransferase superfamily. RNA methyltransferase TrmH family.</text>
</comment>
<keyword evidence="4" id="KW-0489">Methyltransferase</keyword>
<gene>
    <name evidence="12" type="ORF">T440DRAFT_468887</name>
</gene>
<accession>A0A6A7B698</accession>
<dbReference type="InterPro" id="IPR029028">
    <property type="entry name" value="Alpha/beta_knot_MTases"/>
</dbReference>
<feature type="region of interest" description="Disordered" evidence="10">
    <location>
        <begin position="124"/>
        <end position="303"/>
    </location>
</feature>
<feature type="compositionally biased region" description="Basic residues" evidence="10">
    <location>
        <begin position="49"/>
        <end position="66"/>
    </location>
</feature>
<organism evidence="12 13">
    <name type="scientific">Plenodomus tracheiphilus IPT5</name>
    <dbReference type="NCBI Taxonomy" id="1408161"/>
    <lineage>
        <taxon>Eukaryota</taxon>
        <taxon>Fungi</taxon>
        <taxon>Dikarya</taxon>
        <taxon>Ascomycota</taxon>
        <taxon>Pezizomycotina</taxon>
        <taxon>Dothideomycetes</taxon>
        <taxon>Pleosporomycetidae</taxon>
        <taxon>Pleosporales</taxon>
        <taxon>Pleosporineae</taxon>
        <taxon>Leptosphaeriaceae</taxon>
        <taxon>Plenodomus</taxon>
    </lineage>
</organism>
<dbReference type="OrthoDB" id="270651at2759"/>
<evidence type="ECO:0000256" key="7">
    <source>
        <dbReference type="ARBA" id="ARBA00022946"/>
    </source>
</evidence>
<evidence type="ECO:0000256" key="3">
    <source>
        <dbReference type="ARBA" id="ARBA00022552"/>
    </source>
</evidence>
<dbReference type="Gene3D" id="3.30.1330.30">
    <property type="match status" value="1"/>
</dbReference>
<feature type="region of interest" description="Disordered" evidence="10">
    <location>
        <begin position="37"/>
        <end position="108"/>
    </location>
</feature>
<evidence type="ECO:0000256" key="1">
    <source>
        <dbReference type="ARBA" id="ARBA00004173"/>
    </source>
</evidence>
<keyword evidence="5" id="KW-0808">Transferase</keyword>
<evidence type="ECO:0000313" key="12">
    <source>
        <dbReference type="EMBL" id="KAF2849818.1"/>
    </source>
</evidence>
<feature type="compositionally biased region" description="Basic and acidic residues" evidence="10">
    <location>
        <begin position="233"/>
        <end position="252"/>
    </location>
</feature>
<evidence type="ECO:0000256" key="10">
    <source>
        <dbReference type="SAM" id="MobiDB-lite"/>
    </source>
</evidence>
<dbReference type="InterPro" id="IPR029064">
    <property type="entry name" value="Ribosomal_eL30-like_sf"/>
</dbReference>
<keyword evidence="8" id="KW-0496">Mitochondrion</keyword>
<evidence type="ECO:0000256" key="4">
    <source>
        <dbReference type="ARBA" id="ARBA00022603"/>
    </source>
</evidence>
<evidence type="ECO:0000259" key="11">
    <source>
        <dbReference type="SMART" id="SM00967"/>
    </source>
</evidence>
<dbReference type="PANTHER" id="PTHR46103">
    <property type="entry name" value="RRNA METHYLTRANSFERASE 1, MITOCHONDRIAL"/>
    <property type="match status" value="1"/>
</dbReference>
<feature type="compositionally biased region" description="Basic and acidic residues" evidence="10">
    <location>
        <begin position="205"/>
        <end position="222"/>
    </location>
</feature>
<keyword evidence="3" id="KW-0698">rRNA processing</keyword>
<keyword evidence="13" id="KW-1185">Reference proteome</keyword>
<dbReference type="InterPro" id="IPR029026">
    <property type="entry name" value="tRNA_m1G_MTases_N"/>
</dbReference>
<dbReference type="Proteomes" id="UP000799423">
    <property type="component" value="Unassembled WGS sequence"/>
</dbReference>
<feature type="compositionally biased region" description="Basic and acidic residues" evidence="10">
    <location>
        <begin position="178"/>
        <end position="195"/>
    </location>
</feature>
<dbReference type="InterPro" id="IPR047261">
    <property type="entry name" value="MRM1_MeTrfase_dom"/>
</dbReference>
<keyword evidence="6" id="KW-0949">S-adenosyl-L-methionine</keyword>
<evidence type="ECO:0000256" key="8">
    <source>
        <dbReference type="ARBA" id="ARBA00023128"/>
    </source>
</evidence>
<proteinExistence type="inferred from homology"/>
<dbReference type="GO" id="GO:0003723">
    <property type="term" value="F:RNA binding"/>
    <property type="evidence" value="ECO:0007669"/>
    <property type="project" value="InterPro"/>
</dbReference>
<dbReference type="InterPro" id="IPR013123">
    <property type="entry name" value="SpoU_subst-bd"/>
</dbReference>
<comment type="subcellular location">
    <subcellularLocation>
        <location evidence="1">Mitochondrion</location>
    </subcellularLocation>
</comment>
<evidence type="ECO:0000256" key="6">
    <source>
        <dbReference type="ARBA" id="ARBA00022691"/>
    </source>
</evidence>
<feature type="compositionally biased region" description="Basic and acidic residues" evidence="10">
    <location>
        <begin position="81"/>
        <end position="93"/>
    </location>
</feature>
<dbReference type="GO" id="GO:0005739">
    <property type="term" value="C:mitochondrion"/>
    <property type="evidence" value="ECO:0007669"/>
    <property type="project" value="UniProtKB-SubCell"/>
</dbReference>
<dbReference type="SMART" id="SM00967">
    <property type="entry name" value="SpoU_sub_bind"/>
    <property type="match status" value="1"/>
</dbReference>
<name>A0A6A7B698_9PLEO</name>
<dbReference type="Pfam" id="PF00588">
    <property type="entry name" value="SpoU_methylase"/>
    <property type="match status" value="1"/>
</dbReference>
<reference evidence="12" key="1">
    <citation type="submission" date="2020-01" db="EMBL/GenBank/DDBJ databases">
        <authorList>
            <consortium name="DOE Joint Genome Institute"/>
            <person name="Haridas S."/>
            <person name="Albert R."/>
            <person name="Binder M."/>
            <person name="Bloem J."/>
            <person name="Labutti K."/>
            <person name="Salamov A."/>
            <person name="Andreopoulos B."/>
            <person name="Baker S.E."/>
            <person name="Barry K."/>
            <person name="Bills G."/>
            <person name="Bluhm B.H."/>
            <person name="Cannon C."/>
            <person name="Castanera R."/>
            <person name="Culley D.E."/>
            <person name="Daum C."/>
            <person name="Ezra D."/>
            <person name="Gonzalez J.B."/>
            <person name="Henrissat B."/>
            <person name="Kuo A."/>
            <person name="Liang C."/>
            <person name="Lipzen A."/>
            <person name="Lutzoni F."/>
            <person name="Magnuson J."/>
            <person name="Mondo S."/>
            <person name="Nolan M."/>
            <person name="Ohm R."/>
            <person name="Pangilinan J."/>
            <person name="Park H.-J."/>
            <person name="Ramirez L."/>
            <person name="Alfaro M."/>
            <person name="Sun H."/>
            <person name="Tritt A."/>
            <person name="Yoshinaga Y."/>
            <person name="Zwiers L.-H."/>
            <person name="Turgeon B.G."/>
            <person name="Goodwin S.B."/>
            <person name="Spatafora J.W."/>
            <person name="Crous P.W."/>
            <person name="Grigoriev I.V."/>
        </authorList>
    </citation>
    <scope>NUCLEOTIDE SEQUENCE</scope>
    <source>
        <strain evidence="12">IPT5</strain>
    </source>
</reference>
<evidence type="ECO:0000256" key="9">
    <source>
        <dbReference type="ARBA" id="ARBA00034881"/>
    </source>
</evidence>
<dbReference type="SUPFAM" id="SSF55315">
    <property type="entry name" value="L30e-like"/>
    <property type="match status" value="1"/>
</dbReference>
<evidence type="ECO:0000256" key="2">
    <source>
        <dbReference type="ARBA" id="ARBA00007228"/>
    </source>
</evidence>
<sequence>MVYALLTRSTRLRSHLHTPLTLPVTFTRNKSVTQAIEDGKYRTSDRTKSRSLPKGKALKKLSPRKQQRLERFGPTPAYRKKLAEHERTAEERKKTRGSNADAGAGDEGFQRGIRWDKQLRTFAGENGISRKNSSRFGRIDMPRGRGEMMPGRREERYGRGETFRRSELGSGDGGGEGEAQRHFTGERRSENRALGKDLGWPARDPLTKERQPSEPRMRRADGDGWPMWQRIPEGTRGERKARDRTEGRRSSEGGEAEPSQQLYAPRNNHQSDRPSYDRTGTEGVERGLQRRSYDSRSTADADRGSDRRLYGLITGSARGFPNAPESLPYTTAASEFIYGHSSVLAAIKAKRRKLYRIYVHSRGDRDGLLTKIRAHKLFGVTSKVGDEYLRAMDKASAGRPHNGVVLESSPLPVPPITALKKVFIDDQTFHVALDSQSAEDASVNGKNETYSYKSAGWRHPLILYVDGVLDEGNLGAMARSAYFLGVDAIVTGTHHVAPWSHIALKASAGAAEAIPIFKVGKPADFLNKSAQEGWKIYASNAVPPAPPSIQSPTAESPEPESSKIVYTFPKSSKRLNADHSPVAEHPTILMMGSESTGLGVTLSSMAHYSVGIPHGRDANEVGVDSLNVSAAASLLCYEMLQRPKAKTARASEETLF</sequence>
<protein>
    <recommendedName>
        <fullName evidence="9">rRNA methyltransferase 1, mitochondrial</fullName>
    </recommendedName>
</protein>
<keyword evidence="7" id="KW-0809">Transit peptide</keyword>
<dbReference type="SUPFAM" id="SSF75217">
    <property type="entry name" value="alpha/beta knot"/>
    <property type="match status" value="1"/>
</dbReference>
<dbReference type="AlphaFoldDB" id="A0A6A7B698"/>
<dbReference type="InterPro" id="IPR047182">
    <property type="entry name" value="MRM1"/>
</dbReference>
<dbReference type="InterPro" id="IPR001537">
    <property type="entry name" value="SpoU_MeTrfase"/>
</dbReference>
<feature type="compositionally biased region" description="Basic and acidic residues" evidence="10">
    <location>
        <begin position="137"/>
        <end position="167"/>
    </location>
</feature>
<feature type="compositionally biased region" description="Basic and acidic residues" evidence="10">
    <location>
        <begin position="269"/>
        <end position="303"/>
    </location>
</feature>
<feature type="compositionally biased region" description="Basic and acidic residues" evidence="10">
    <location>
        <begin position="37"/>
        <end position="48"/>
    </location>
</feature>
<evidence type="ECO:0000256" key="5">
    <source>
        <dbReference type="ARBA" id="ARBA00022679"/>
    </source>
</evidence>
<dbReference type="EMBL" id="MU006309">
    <property type="protein sequence ID" value="KAF2849818.1"/>
    <property type="molecule type" value="Genomic_DNA"/>
</dbReference>
<evidence type="ECO:0000313" key="13">
    <source>
        <dbReference type="Proteomes" id="UP000799423"/>
    </source>
</evidence>
<dbReference type="Gene3D" id="3.40.1280.10">
    <property type="match status" value="1"/>
</dbReference>